<dbReference type="GO" id="GO:0032991">
    <property type="term" value="C:protein-containing complex"/>
    <property type="evidence" value="ECO:0007669"/>
    <property type="project" value="UniProtKB-ARBA"/>
</dbReference>
<name>A0A811N5H4_9POAL</name>
<comment type="caution">
    <text evidence="2">The sequence shown here is derived from an EMBL/GenBank/DDBJ whole genome shotgun (WGS) entry which is preliminary data.</text>
</comment>
<dbReference type="InterPro" id="IPR018791">
    <property type="entry name" value="UV_resistance/autophagy_Atg14"/>
</dbReference>
<protein>
    <recommendedName>
        <fullName evidence="4">DNA-directed RNA polymerase II protein</fullName>
    </recommendedName>
</protein>
<dbReference type="GO" id="GO:0035493">
    <property type="term" value="P:SNARE complex assembly"/>
    <property type="evidence" value="ECO:0007669"/>
    <property type="project" value="TreeGrafter"/>
</dbReference>
<sequence>MASRRGSSSCALCEGSNLPSCCAVCVNARLVEYHTRLRMMRSLRDSLHSRIAARLEAKSKTDEQRIWRASKAHDIMELRDWLTELKRKTAIDKTKVEQASSDLKAKIASLNLAFVTLKKRRADAVAMHTNAMKIAQMNLMATTSDCMKMQSKSVKQLCRLFPMRRVIKEGEKKDDYSGLYDSICRACLPRGLDPHSIPSEELSASLGYMLHFINIAVRILSAPSLHVSGFKGSCSNIWQRSSYWSTRQSQSKVYPLFIPRKNVCTGGEETSLTESGSSNFGVDSVDSVEKPSFDSKRSNSFSFSGASSHSMERHQYLQRGISLFKTSVTAITTYYYNSLGLDVPSNLSTFEAFAKLLHMLSSSKALRTAFESNIASSNLDNLLLNSNESFLYTGKLVKHGGVPDSIFDGWDLVEREVLPPPPSQVEDVAQWERAVYAGTKKK</sequence>
<keyword evidence="3" id="KW-1185">Reference proteome</keyword>
<dbReference type="GO" id="GO:0005768">
    <property type="term" value="C:endosome"/>
    <property type="evidence" value="ECO:0007669"/>
    <property type="project" value="TreeGrafter"/>
</dbReference>
<dbReference type="GO" id="GO:0000323">
    <property type="term" value="C:lytic vacuole"/>
    <property type="evidence" value="ECO:0007669"/>
    <property type="project" value="TreeGrafter"/>
</dbReference>
<proteinExistence type="predicted"/>
<evidence type="ECO:0008006" key="4">
    <source>
        <dbReference type="Google" id="ProtNLM"/>
    </source>
</evidence>
<dbReference type="Proteomes" id="UP000604825">
    <property type="component" value="Unassembled WGS sequence"/>
</dbReference>
<dbReference type="PANTHER" id="PTHR15157:SF5">
    <property type="entry name" value="UV RADIATION RESISTANCE-ASSOCIATED GENE PROTEIN"/>
    <property type="match status" value="1"/>
</dbReference>
<reference evidence="2" key="1">
    <citation type="submission" date="2020-10" db="EMBL/GenBank/DDBJ databases">
        <authorList>
            <person name="Han B."/>
            <person name="Lu T."/>
            <person name="Zhao Q."/>
            <person name="Huang X."/>
            <person name="Zhao Y."/>
        </authorList>
    </citation>
    <scope>NUCLEOTIDE SEQUENCE</scope>
</reference>
<organism evidence="2 3">
    <name type="scientific">Miscanthus lutarioriparius</name>
    <dbReference type="NCBI Taxonomy" id="422564"/>
    <lineage>
        <taxon>Eukaryota</taxon>
        <taxon>Viridiplantae</taxon>
        <taxon>Streptophyta</taxon>
        <taxon>Embryophyta</taxon>
        <taxon>Tracheophyta</taxon>
        <taxon>Spermatophyta</taxon>
        <taxon>Magnoliopsida</taxon>
        <taxon>Liliopsida</taxon>
        <taxon>Poales</taxon>
        <taxon>Poaceae</taxon>
        <taxon>PACMAD clade</taxon>
        <taxon>Panicoideae</taxon>
        <taxon>Andropogonodae</taxon>
        <taxon>Andropogoneae</taxon>
        <taxon>Saccharinae</taxon>
        <taxon>Miscanthus</taxon>
    </lineage>
</organism>
<dbReference type="PANTHER" id="PTHR15157">
    <property type="entry name" value="UV RADIATION RESISTANCE-ASSOCIATED GENE PROTEIN"/>
    <property type="match status" value="1"/>
</dbReference>
<evidence type="ECO:0000256" key="1">
    <source>
        <dbReference type="ARBA" id="ARBA00023054"/>
    </source>
</evidence>
<dbReference type="AlphaFoldDB" id="A0A811N5H4"/>
<evidence type="ECO:0000313" key="2">
    <source>
        <dbReference type="EMBL" id="CAD6217020.1"/>
    </source>
</evidence>
<gene>
    <name evidence="2" type="ORF">NCGR_LOCUS11168</name>
</gene>
<evidence type="ECO:0000313" key="3">
    <source>
        <dbReference type="Proteomes" id="UP000604825"/>
    </source>
</evidence>
<dbReference type="Pfam" id="PF10186">
    <property type="entry name" value="ATG14"/>
    <property type="match status" value="1"/>
</dbReference>
<accession>A0A811N5H4</accession>
<dbReference type="OrthoDB" id="2019752at2759"/>
<keyword evidence="1" id="KW-0175">Coiled coil</keyword>
<dbReference type="GO" id="GO:0000149">
    <property type="term" value="F:SNARE binding"/>
    <property type="evidence" value="ECO:0007669"/>
    <property type="project" value="TreeGrafter"/>
</dbReference>
<dbReference type="EMBL" id="CAJGYO010000003">
    <property type="protein sequence ID" value="CAD6217020.1"/>
    <property type="molecule type" value="Genomic_DNA"/>
</dbReference>